<reference evidence="1" key="1">
    <citation type="submission" date="2022-05" db="EMBL/GenBank/DDBJ databases">
        <title>Halomonas geminus sp. nov. and Halomonas llamarensis sp. nov. isolated from high-altitude salars of the Atacama Desert.</title>
        <authorList>
            <person name="Hintersatz C."/>
            <person name="Rojas L.A."/>
            <person name="Wei T.-S."/>
            <person name="Kutschke S."/>
            <person name="Lehmann F."/>
            <person name="Jain R."/>
            <person name="Pollmann K."/>
        </authorList>
    </citation>
    <scope>NUCLEOTIDE SEQUENCE</scope>
    <source>
        <strain evidence="1">ATCHA</strain>
    </source>
</reference>
<name>A0ABT0SVI1_9GAMM</name>
<dbReference type="EMBL" id="JAMJPJ010000060">
    <property type="protein sequence ID" value="MCL7931736.1"/>
    <property type="molecule type" value="Genomic_DNA"/>
</dbReference>
<evidence type="ECO:0000313" key="2">
    <source>
        <dbReference type="Proteomes" id="UP001165308"/>
    </source>
</evidence>
<evidence type="ECO:0000313" key="1">
    <source>
        <dbReference type="EMBL" id="MCL7931736.1"/>
    </source>
</evidence>
<dbReference type="RefSeq" id="WP_250084442.1">
    <property type="nucleotide sequence ID" value="NZ_JAMJPJ010000060.1"/>
</dbReference>
<dbReference type="Proteomes" id="UP001165308">
    <property type="component" value="Unassembled WGS sequence"/>
</dbReference>
<keyword evidence="2" id="KW-1185">Reference proteome</keyword>
<proteinExistence type="predicted"/>
<sequence length="107" mass="11686">MFTLNTNRTYTYPVALTVYDEAGKEHTGKFTATFKVMPQNQLRDLPADTLLLDQVLVGASGIEVPGEGGKLLEGDELLYALKNDPAASTALITAYQESVAKKNRPRI</sequence>
<organism evidence="1 2">
    <name type="scientific">Halomonas llamarensis</name>
    <dbReference type="NCBI Taxonomy" id="2945104"/>
    <lineage>
        <taxon>Bacteria</taxon>
        <taxon>Pseudomonadati</taxon>
        <taxon>Pseudomonadota</taxon>
        <taxon>Gammaproteobacteria</taxon>
        <taxon>Oceanospirillales</taxon>
        <taxon>Halomonadaceae</taxon>
        <taxon>Halomonas</taxon>
    </lineage>
</organism>
<comment type="caution">
    <text evidence="1">The sequence shown here is derived from an EMBL/GenBank/DDBJ whole genome shotgun (WGS) entry which is preliminary data.</text>
</comment>
<gene>
    <name evidence="1" type="ORF">M8006_17430</name>
</gene>
<accession>A0ABT0SVI1</accession>
<protein>
    <submittedName>
        <fullName evidence="1">Uncharacterized protein</fullName>
    </submittedName>
</protein>